<proteinExistence type="predicted"/>
<dbReference type="InterPro" id="IPR057499">
    <property type="entry name" value="Kelch_FKB95"/>
</dbReference>
<dbReference type="InterPro" id="IPR050354">
    <property type="entry name" value="F-box/kelch-repeat_ARATH"/>
</dbReference>
<accession>A0A8X8AMX1</accession>
<feature type="region of interest" description="Disordered" evidence="1">
    <location>
        <begin position="1"/>
        <end position="31"/>
    </location>
</feature>
<evidence type="ECO:0000259" key="2">
    <source>
        <dbReference type="PROSITE" id="PS50181"/>
    </source>
</evidence>
<protein>
    <recommendedName>
        <fullName evidence="2">F-box domain-containing protein</fullName>
    </recommendedName>
</protein>
<sequence>MKRGFLLRSNVSSSKTTAPKQKPPSESEPPFLMTTSLPHDIVVNILARVPRSDYPKLSLVSKHFRSIVRSREIYATRSSLGCTEHFLYVVLYDLKTKEDRCYVLLGSTNGGSRPRLVLVPLLPAMPNRPSRSSFVAVGSKIYVFARSEESNMTLSIECESHTVRSLPSMPAPLAHTVADVIDGRIYVIGRHHRDLDKMMVVVFNTETQKWEPEKTTCDVEAGDSYHGNFDSSYVYEPKERKWVTDEVMNGKEWRYGCVVDDVLYYYECEEEDEERDQLRAFDRKERCWRVVKGLEALLTETRNSLWSHTENYGGKLALFFPKVDKRRREEIWCAEISLERRQGGEIWGKVEWCNRLVTGFHFTESLDVVV</sequence>
<evidence type="ECO:0000313" key="4">
    <source>
        <dbReference type="Proteomes" id="UP000886595"/>
    </source>
</evidence>
<dbReference type="InterPro" id="IPR015915">
    <property type="entry name" value="Kelch-typ_b-propeller"/>
</dbReference>
<name>A0A8X8AMX1_BRACI</name>
<comment type="caution">
    <text evidence="3">The sequence shown here is derived from an EMBL/GenBank/DDBJ whole genome shotgun (WGS) entry which is preliminary data.</text>
</comment>
<organism evidence="3 4">
    <name type="scientific">Brassica carinata</name>
    <name type="common">Ethiopian mustard</name>
    <name type="synonym">Abyssinian cabbage</name>
    <dbReference type="NCBI Taxonomy" id="52824"/>
    <lineage>
        <taxon>Eukaryota</taxon>
        <taxon>Viridiplantae</taxon>
        <taxon>Streptophyta</taxon>
        <taxon>Embryophyta</taxon>
        <taxon>Tracheophyta</taxon>
        <taxon>Spermatophyta</taxon>
        <taxon>Magnoliopsida</taxon>
        <taxon>eudicotyledons</taxon>
        <taxon>Gunneridae</taxon>
        <taxon>Pentapetalae</taxon>
        <taxon>rosids</taxon>
        <taxon>malvids</taxon>
        <taxon>Brassicales</taxon>
        <taxon>Brassicaceae</taxon>
        <taxon>Brassiceae</taxon>
        <taxon>Brassica</taxon>
    </lineage>
</organism>
<evidence type="ECO:0000256" key="1">
    <source>
        <dbReference type="SAM" id="MobiDB-lite"/>
    </source>
</evidence>
<dbReference type="Pfam" id="PF25210">
    <property type="entry name" value="Kelch_FKB95"/>
    <property type="match status" value="1"/>
</dbReference>
<dbReference type="Proteomes" id="UP000886595">
    <property type="component" value="Unassembled WGS sequence"/>
</dbReference>
<gene>
    <name evidence="3" type="ORF">Bca52824_028398</name>
</gene>
<dbReference type="PANTHER" id="PTHR24414:SF132">
    <property type="entry name" value="F-BOX DOMAIN-CONTAINING PROTEIN"/>
    <property type="match status" value="1"/>
</dbReference>
<feature type="compositionally biased region" description="Polar residues" evidence="1">
    <location>
        <begin position="9"/>
        <end position="18"/>
    </location>
</feature>
<dbReference type="PROSITE" id="PS50181">
    <property type="entry name" value="FBOX"/>
    <property type="match status" value="1"/>
</dbReference>
<dbReference type="InterPro" id="IPR036047">
    <property type="entry name" value="F-box-like_dom_sf"/>
</dbReference>
<dbReference type="PANTHER" id="PTHR24414">
    <property type="entry name" value="F-BOX/KELCH-REPEAT PROTEIN SKIP4"/>
    <property type="match status" value="1"/>
</dbReference>
<dbReference type="AlphaFoldDB" id="A0A8X8AMX1"/>
<dbReference type="SUPFAM" id="SSF81383">
    <property type="entry name" value="F-box domain"/>
    <property type="match status" value="1"/>
</dbReference>
<reference evidence="3 4" key="1">
    <citation type="submission" date="2020-02" db="EMBL/GenBank/DDBJ databases">
        <authorList>
            <person name="Ma Q."/>
            <person name="Huang Y."/>
            <person name="Song X."/>
            <person name="Pei D."/>
        </authorList>
    </citation>
    <scope>NUCLEOTIDE SEQUENCE [LARGE SCALE GENOMIC DNA]</scope>
    <source>
        <strain evidence="3">Sxm20200214</strain>
        <tissue evidence="3">Leaf</tissue>
    </source>
</reference>
<dbReference type="Pfam" id="PF00646">
    <property type="entry name" value="F-box"/>
    <property type="match status" value="1"/>
</dbReference>
<dbReference type="CDD" id="cd22152">
    <property type="entry name" value="F-box_AtAFR-like"/>
    <property type="match status" value="1"/>
</dbReference>
<keyword evidence="4" id="KW-1185">Reference proteome</keyword>
<dbReference type="InterPro" id="IPR001810">
    <property type="entry name" value="F-box_dom"/>
</dbReference>
<feature type="domain" description="F-box" evidence="2">
    <location>
        <begin position="31"/>
        <end position="77"/>
    </location>
</feature>
<dbReference type="Gene3D" id="1.20.1280.50">
    <property type="match status" value="1"/>
</dbReference>
<dbReference type="OrthoDB" id="45365at2759"/>
<dbReference type="SUPFAM" id="SSF117281">
    <property type="entry name" value="Kelch motif"/>
    <property type="match status" value="1"/>
</dbReference>
<dbReference type="SMART" id="SM00256">
    <property type="entry name" value="FBOX"/>
    <property type="match status" value="1"/>
</dbReference>
<dbReference type="Gene3D" id="2.120.10.80">
    <property type="entry name" value="Kelch-type beta propeller"/>
    <property type="match status" value="1"/>
</dbReference>
<dbReference type="EMBL" id="JAAMPC010000006">
    <property type="protein sequence ID" value="KAG2308650.1"/>
    <property type="molecule type" value="Genomic_DNA"/>
</dbReference>
<evidence type="ECO:0000313" key="3">
    <source>
        <dbReference type="EMBL" id="KAG2308650.1"/>
    </source>
</evidence>